<dbReference type="FunFam" id="2.60.120.430:FF:000007">
    <property type="entry name" value="FERONIA receptor-like kinase"/>
    <property type="match status" value="1"/>
</dbReference>
<sequence length="1586" mass="172581">MARTGQASSGRGLLQDSPRSPFLILLAAVLTLEFITGFNLVAQTSALNVVAPAISPSQSWTPVRSMLSQAKVDISISVGEQKREKLYSPAVTLSGHPPMSAPSYSSISGDSDISFYSSDSDSLVQHNGRSAAEIPTHVDAAPPDAASNTSAAPSGLVQPPVSPHNGCCSPNMVQKRGSQDCHCVYPVRVELFLRNVSLPSNWSDEFLGELASQLSLRVTQFEIVNFYVVGASGLNITMYIAPHTGISFSADQVTAMNNSLSHHTVQINPVLVGDYVLLNLTWFRPLAPAPAPTFTISPKPSPSQASTLPRQSEDTSSNDRHFSLITVICIIIGALIVVLVIAFFICFRTYRKGKKKVPPIETPKQRTPDAVSAVESLPRPTSTRFLAYDELKEATNNFDPSSMLGEGGFGRVYKGVLTDGTAVAIKKLTSGGHQGDKEFLVEVEMLSRLHHRNLVKLIGYYSNRESSQNLLCYELVPNGSLEAWLHGALGANRPLDWDTRMRIALDAARGLAYLHEDSQPCVIHRDFKASNILLEDDFHAKVSDFGLAKQAPEGRANYLSTRVMGTYVAPEYAMTGHLLVKSDVYSYGVVLLELLTGRKPVDMSQPSGQENLVTWARPILRDKDILEELADPRLGGKYPKDDFVRVCTIAAACVSPEANQRPTMGEVVQSLKMVQRSVEFQESIPTPPARPNVRQSATTYESDGTSSMFSSGPFSAAAVATAKIYTPGDKILLNCGSTTDGLDADGRRWIADTNNNTWLADSGKSSIMAAADELEPMLPSSIPYMTARVFTMDAVYNFSVNPRERHWLRLHFYPSSYNGLLPEDFQFSVSTSTGFTLLQNFSAFLTTKATTQAYLVREFSLPRAPEGFVTVTFSPTPMENVTYAFINGIEVVSMPDLFNDPVTMVGFADETVDVSGVAFQTMCRLNVGGAYIPPSNDSGLTRSWYEDTPYVLAPLEGSSIYGAGGHFHIRFPNDAAEWAAPAEVYMGGRSMGNDPRANQNNNLTWIMEVDTNFTYVIRLHLCELQLVHANQRVFDIYIDNKTAQTDVDVIEMASERGVPLYKDYAVSMSRNDTPVERLFVALHPSVMLRPQFYDAILNGLEVFKVNNTDGSLAAPGPDPYPLLAEAELGWGGPSDFSPDDPAKMARVMGGTAGGAAAAGVLAAICVAVYSNKKSKKLSGGDSHTSAWLPLYHSHTSGRSSGHITANLAGMCRHFSFAEIKAATKNFSNDLAIGVGGFGVVYRGVVDNDVKVAVKRSNPSSEQGINEFQTEVEMLSKLRHRHLVSLIGFCEEDGEMVLVYDYMEHGTLREHLYTNDGKKPQTPTLSWRHRLDICIGAARGLHYLHTGAKYTIIHRDVKTTNILVDENWVAKVSDFGLSKSGPTTLNQSHVSTMVKGSFGYLDPEYYRRQQLTDKSDVYSFGVVLFETLLARPALDPSLPREQVSLADYALACNRSGRLADVVDPAIKDQIAPECLAKFAYTAEKCLAENGTDRPTMGDVLWNLESAMHAQDTFDSAAGRPVGASASAVAVEASCSSVVDEGSTSASVTTVGTSSTSHPHEACVVVLEADDVVAERDTFSQLVQPTGR</sequence>
<dbReference type="InterPro" id="IPR008271">
    <property type="entry name" value="Ser/Thr_kinase_AS"/>
</dbReference>
<dbReference type="PROSITE" id="PS00108">
    <property type="entry name" value="PROTEIN_KINASE_ST"/>
    <property type="match status" value="2"/>
</dbReference>
<reference evidence="16 17" key="1">
    <citation type="submission" date="2012-08" db="EMBL/GenBank/DDBJ databases">
        <title>Oryza genome evolution.</title>
        <authorList>
            <person name="Wing R.A."/>
        </authorList>
    </citation>
    <scope>NUCLEOTIDE SEQUENCE</scope>
</reference>
<reference evidence="16" key="3">
    <citation type="submission" date="2015-04" db="UniProtKB">
        <authorList>
            <consortium name="EnsemblPlants"/>
        </authorList>
    </citation>
    <scope>IDENTIFICATION</scope>
</reference>
<dbReference type="Proteomes" id="UP000032180">
    <property type="component" value="Chromosome 1"/>
</dbReference>
<accession>A0A0D9UZ57</accession>
<dbReference type="Pfam" id="PF12819">
    <property type="entry name" value="Malectin_like"/>
    <property type="match status" value="1"/>
</dbReference>
<feature type="domain" description="Protein kinase" evidence="15">
    <location>
        <begin position="398"/>
        <end position="674"/>
    </location>
</feature>
<name>A0A0D9UZ57_9ORYZ</name>
<dbReference type="PANTHER" id="PTHR47989">
    <property type="entry name" value="OS01G0750732 PROTEIN"/>
    <property type="match status" value="1"/>
</dbReference>
<comment type="subcellular location">
    <subcellularLocation>
        <location evidence="1">Membrane</location>
        <topology evidence="1">Single-pass type I membrane protein</topology>
    </subcellularLocation>
</comment>
<protein>
    <recommendedName>
        <fullName evidence="15">Protein kinase domain-containing protein</fullName>
    </recommendedName>
</protein>
<dbReference type="GO" id="GO:0010038">
    <property type="term" value="P:response to metal ion"/>
    <property type="evidence" value="ECO:0007669"/>
    <property type="project" value="UniProtKB-ARBA"/>
</dbReference>
<keyword evidence="5" id="KW-0732">Signal</keyword>
<evidence type="ECO:0000256" key="11">
    <source>
        <dbReference type="ARBA" id="ARBA00023180"/>
    </source>
</evidence>
<dbReference type="Pfam" id="PF07714">
    <property type="entry name" value="PK_Tyr_Ser-Thr"/>
    <property type="match status" value="2"/>
</dbReference>
<evidence type="ECO:0000256" key="4">
    <source>
        <dbReference type="ARBA" id="ARBA00022692"/>
    </source>
</evidence>
<feature type="region of interest" description="Disordered" evidence="13">
    <location>
        <begin position="682"/>
        <end position="705"/>
    </location>
</feature>
<evidence type="ECO:0000256" key="6">
    <source>
        <dbReference type="ARBA" id="ARBA00022741"/>
    </source>
</evidence>
<evidence type="ECO:0000256" key="1">
    <source>
        <dbReference type="ARBA" id="ARBA00004479"/>
    </source>
</evidence>
<dbReference type="GO" id="GO:0016020">
    <property type="term" value="C:membrane"/>
    <property type="evidence" value="ECO:0007669"/>
    <property type="project" value="UniProtKB-SubCell"/>
</dbReference>
<dbReference type="FunFam" id="1.10.510.10:FF:000252">
    <property type="entry name" value="Receptor-like protein kinase FERONIA"/>
    <property type="match status" value="1"/>
</dbReference>
<keyword evidence="17" id="KW-1185">Reference proteome</keyword>
<feature type="region of interest" description="Disordered" evidence="13">
    <location>
        <begin position="139"/>
        <end position="158"/>
    </location>
</feature>
<dbReference type="SUPFAM" id="SSF56112">
    <property type="entry name" value="Protein kinase-like (PK-like)"/>
    <property type="match status" value="2"/>
</dbReference>
<keyword evidence="2" id="KW-0723">Serine/threonine-protein kinase</keyword>
<dbReference type="SMART" id="SM00220">
    <property type="entry name" value="S_TKc"/>
    <property type="match status" value="2"/>
</dbReference>
<keyword evidence="10 14" id="KW-0472">Membrane</keyword>
<dbReference type="InterPro" id="IPR017441">
    <property type="entry name" value="Protein_kinase_ATP_BS"/>
</dbReference>
<dbReference type="eggNOG" id="KOG1187">
    <property type="taxonomic scope" value="Eukaryota"/>
</dbReference>
<evidence type="ECO:0000256" key="13">
    <source>
        <dbReference type="SAM" id="MobiDB-lite"/>
    </source>
</evidence>
<dbReference type="FunFam" id="3.30.200.20:FF:000039">
    <property type="entry name" value="receptor-like protein kinase FERONIA"/>
    <property type="match status" value="1"/>
</dbReference>
<dbReference type="Gene3D" id="3.30.200.20">
    <property type="entry name" value="Phosphorylase Kinase, domain 1"/>
    <property type="match status" value="2"/>
</dbReference>
<feature type="transmembrane region" description="Helical" evidence="14">
    <location>
        <begin position="21"/>
        <end position="42"/>
    </location>
</feature>
<dbReference type="InterPro" id="IPR001245">
    <property type="entry name" value="Ser-Thr/Tyr_kinase_cat_dom"/>
</dbReference>
<evidence type="ECO:0000256" key="9">
    <source>
        <dbReference type="ARBA" id="ARBA00022989"/>
    </source>
</evidence>
<feature type="binding site" evidence="12">
    <location>
        <position position="1254"/>
    </location>
    <ligand>
        <name>ATP</name>
        <dbReference type="ChEBI" id="CHEBI:30616"/>
    </ligand>
</feature>
<dbReference type="CDD" id="cd14066">
    <property type="entry name" value="STKc_IRAK"/>
    <property type="match status" value="2"/>
</dbReference>
<evidence type="ECO:0000313" key="17">
    <source>
        <dbReference type="Proteomes" id="UP000032180"/>
    </source>
</evidence>
<dbReference type="EnsemblPlants" id="LPERR01G09180.2">
    <property type="protein sequence ID" value="LPERR01G09180.2"/>
    <property type="gene ID" value="LPERR01G09180"/>
</dbReference>
<evidence type="ECO:0000256" key="10">
    <source>
        <dbReference type="ARBA" id="ARBA00023136"/>
    </source>
</evidence>
<dbReference type="GO" id="GO:0004674">
    <property type="term" value="F:protein serine/threonine kinase activity"/>
    <property type="evidence" value="ECO:0007669"/>
    <property type="project" value="UniProtKB-KW"/>
</dbReference>
<keyword evidence="3" id="KW-0808">Transferase</keyword>
<dbReference type="Gene3D" id="1.10.510.10">
    <property type="entry name" value="Transferase(Phosphotransferase) domain 1"/>
    <property type="match status" value="2"/>
</dbReference>
<feature type="transmembrane region" description="Helical" evidence="14">
    <location>
        <begin position="322"/>
        <end position="347"/>
    </location>
</feature>
<evidence type="ECO:0000256" key="3">
    <source>
        <dbReference type="ARBA" id="ARBA00022679"/>
    </source>
</evidence>
<evidence type="ECO:0000256" key="5">
    <source>
        <dbReference type="ARBA" id="ARBA00022729"/>
    </source>
</evidence>
<dbReference type="GO" id="GO:0005524">
    <property type="term" value="F:ATP binding"/>
    <property type="evidence" value="ECO:0007669"/>
    <property type="project" value="UniProtKB-UniRule"/>
</dbReference>
<dbReference type="HOGENOM" id="CLU_003408_0_0_1"/>
<dbReference type="PANTHER" id="PTHR47989:SF25">
    <property type="entry name" value="PROLINE-RICH RECEPTOR-LIKE PROTEIN KINASE PERK3"/>
    <property type="match status" value="1"/>
</dbReference>
<keyword evidence="4 14" id="KW-0812">Transmembrane</keyword>
<dbReference type="InterPro" id="IPR024788">
    <property type="entry name" value="Malectin-like_Carb-bd_dom"/>
</dbReference>
<dbReference type="Gene3D" id="2.60.120.430">
    <property type="entry name" value="Galactose-binding lectin"/>
    <property type="match status" value="2"/>
</dbReference>
<feature type="region of interest" description="Disordered" evidence="13">
    <location>
        <begin position="294"/>
        <end position="317"/>
    </location>
</feature>
<dbReference type="FunFam" id="1.10.510.10:FF:000051">
    <property type="entry name" value="Receptor-like serine/threonine-protein kinase ALE2"/>
    <property type="match status" value="1"/>
</dbReference>
<feature type="domain" description="Protein kinase" evidence="15">
    <location>
        <begin position="1226"/>
        <end position="1506"/>
    </location>
</feature>
<keyword evidence="7" id="KW-0418">Kinase</keyword>
<dbReference type="Gramene" id="LPERR01G09180.2">
    <property type="protein sequence ID" value="LPERR01G09180.2"/>
    <property type="gene ID" value="LPERR01G09180"/>
</dbReference>
<evidence type="ECO:0000256" key="12">
    <source>
        <dbReference type="PROSITE-ProRule" id="PRU10141"/>
    </source>
</evidence>
<dbReference type="InterPro" id="IPR000719">
    <property type="entry name" value="Prot_kinase_dom"/>
</dbReference>
<dbReference type="Pfam" id="PF23180">
    <property type="entry name" value="ALE2_N"/>
    <property type="match status" value="1"/>
</dbReference>
<feature type="compositionally biased region" description="Polar residues" evidence="13">
    <location>
        <begin position="693"/>
        <end position="705"/>
    </location>
</feature>
<keyword evidence="9 14" id="KW-1133">Transmembrane helix</keyword>
<evidence type="ECO:0000259" key="15">
    <source>
        <dbReference type="PROSITE" id="PS50011"/>
    </source>
</evidence>
<keyword evidence="11" id="KW-0325">Glycoprotein</keyword>
<organism evidence="16 17">
    <name type="scientific">Leersia perrieri</name>
    <dbReference type="NCBI Taxonomy" id="77586"/>
    <lineage>
        <taxon>Eukaryota</taxon>
        <taxon>Viridiplantae</taxon>
        <taxon>Streptophyta</taxon>
        <taxon>Embryophyta</taxon>
        <taxon>Tracheophyta</taxon>
        <taxon>Spermatophyta</taxon>
        <taxon>Magnoliopsida</taxon>
        <taxon>Liliopsida</taxon>
        <taxon>Poales</taxon>
        <taxon>Poaceae</taxon>
        <taxon>BOP clade</taxon>
        <taxon>Oryzoideae</taxon>
        <taxon>Oryzeae</taxon>
        <taxon>Oryzinae</taxon>
        <taxon>Leersia</taxon>
    </lineage>
</organism>
<keyword evidence="6 12" id="KW-0547">Nucleotide-binding</keyword>
<dbReference type="InterPro" id="IPR057597">
    <property type="entry name" value="ALE2_N"/>
</dbReference>
<evidence type="ECO:0000256" key="7">
    <source>
        <dbReference type="ARBA" id="ARBA00022777"/>
    </source>
</evidence>
<dbReference type="STRING" id="77586.A0A0D9UZ57"/>
<reference evidence="17" key="2">
    <citation type="submission" date="2013-12" db="EMBL/GenBank/DDBJ databases">
        <authorList>
            <person name="Yu Y."/>
            <person name="Lee S."/>
            <person name="de Baynast K."/>
            <person name="Wissotski M."/>
            <person name="Liu L."/>
            <person name="Talag J."/>
            <person name="Goicoechea J."/>
            <person name="Angelova A."/>
            <person name="Jetty R."/>
            <person name="Kudrna D."/>
            <person name="Golser W."/>
            <person name="Rivera L."/>
            <person name="Zhang J."/>
            <person name="Wing R."/>
        </authorList>
    </citation>
    <scope>NUCLEOTIDE SEQUENCE</scope>
</reference>
<evidence type="ECO:0000256" key="14">
    <source>
        <dbReference type="SAM" id="Phobius"/>
    </source>
</evidence>
<evidence type="ECO:0000313" key="16">
    <source>
        <dbReference type="EnsemblPlants" id="LPERR01G09180.2"/>
    </source>
</evidence>
<feature type="compositionally biased region" description="Polar residues" evidence="13">
    <location>
        <begin position="294"/>
        <end position="310"/>
    </location>
</feature>
<dbReference type="PROSITE" id="PS00107">
    <property type="entry name" value="PROTEIN_KINASE_ATP"/>
    <property type="match status" value="2"/>
</dbReference>
<proteinExistence type="predicted"/>
<dbReference type="InterPro" id="IPR011009">
    <property type="entry name" value="Kinase-like_dom_sf"/>
</dbReference>
<evidence type="ECO:0000256" key="2">
    <source>
        <dbReference type="ARBA" id="ARBA00022527"/>
    </source>
</evidence>
<keyword evidence="8 12" id="KW-0067">ATP-binding</keyword>
<dbReference type="FunFam" id="2.60.120.430:FF:000003">
    <property type="entry name" value="FERONIA receptor-like kinase"/>
    <property type="match status" value="1"/>
</dbReference>
<dbReference type="FunFam" id="3.30.200.20:FF:000299">
    <property type="entry name" value="Receptor-like serine/threonine-protein kinase ALE2"/>
    <property type="match status" value="1"/>
</dbReference>
<evidence type="ECO:0000256" key="8">
    <source>
        <dbReference type="ARBA" id="ARBA00022840"/>
    </source>
</evidence>
<dbReference type="PROSITE" id="PS50011">
    <property type="entry name" value="PROTEIN_KINASE_DOM"/>
    <property type="match status" value="2"/>
</dbReference>
<feature type="binding site" evidence="12">
    <location>
        <position position="427"/>
    </location>
    <ligand>
        <name>ATP</name>
        <dbReference type="ChEBI" id="CHEBI:30616"/>
    </ligand>
</feature>